<evidence type="ECO:0000313" key="4">
    <source>
        <dbReference type="Proteomes" id="UP000186156"/>
    </source>
</evidence>
<name>A0A1N7LAE5_9BACL</name>
<dbReference type="Proteomes" id="UP000186156">
    <property type="component" value="Unassembled WGS sequence"/>
</dbReference>
<dbReference type="PROSITE" id="PS01047">
    <property type="entry name" value="HMA_1"/>
    <property type="match status" value="1"/>
</dbReference>
<dbReference type="SUPFAM" id="SSF55008">
    <property type="entry name" value="HMA, heavy metal-associated domain"/>
    <property type="match status" value="1"/>
</dbReference>
<dbReference type="InterPro" id="IPR036163">
    <property type="entry name" value="HMA_dom_sf"/>
</dbReference>
<dbReference type="STRING" id="252246.SAMN05421799_1031"/>
<feature type="domain" description="HMA" evidence="2">
    <location>
        <begin position="2"/>
        <end position="67"/>
    </location>
</feature>
<dbReference type="FunFam" id="3.30.70.100:FF:000001">
    <property type="entry name" value="ATPase copper transporting beta"/>
    <property type="match status" value="1"/>
</dbReference>
<evidence type="ECO:0000256" key="1">
    <source>
        <dbReference type="ARBA" id="ARBA00022723"/>
    </source>
</evidence>
<dbReference type="Pfam" id="PF00403">
    <property type="entry name" value="HMA"/>
    <property type="match status" value="1"/>
</dbReference>
<dbReference type="InterPro" id="IPR001802">
    <property type="entry name" value="MerP/CopZ"/>
</dbReference>
<organism evidence="3 4">
    <name type="scientific">Alicyclobacillus vulcanalis</name>
    <dbReference type="NCBI Taxonomy" id="252246"/>
    <lineage>
        <taxon>Bacteria</taxon>
        <taxon>Bacillati</taxon>
        <taxon>Bacillota</taxon>
        <taxon>Bacilli</taxon>
        <taxon>Bacillales</taxon>
        <taxon>Alicyclobacillaceae</taxon>
        <taxon>Alicyclobacillus</taxon>
    </lineage>
</organism>
<dbReference type="CDD" id="cd00371">
    <property type="entry name" value="HMA"/>
    <property type="match status" value="1"/>
</dbReference>
<dbReference type="GO" id="GO:0046872">
    <property type="term" value="F:metal ion binding"/>
    <property type="evidence" value="ECO:0007669"/>
    <property type="project" value="UniProtKB-KW"/>
</dbReference>
<dbReference type="InterPro" id="IPR006121">
    <property type="entry name" value="HMA_dom"/>
</dbReference>
<evidence type="ECO:0000259" key="2">
    <source>
        <dbReference type="PROSITE" id="PS50846"/>
    </source>
</evidence>
<gene>
    <name evidence="3" type="ORF">SAMN05421799_1031</name>
</gene>
<dbReference type="AlphaFoldDB" id="A0A1N7LAE5"/>
<dbReference type="PRINTS" id="PR00946">
    <property type="entry name" value="HGSCAVENGER"/>
</dbReference>
<keyword evidence="4" id="KW-1185">Reference proteome</keyword>
<dbReference type="Gene3D" id="3.30.70.100">
    <property type="match status" value="1"/>
</dbReference>
<dbReference type="PROSITE" id="PS50846">
    <property type="entry name" value="HMA_2"/>
    <property type="match status" value="1"/>
</dbReference>
<dbReference type="RefSeq" id="WP_076345434.1">
    <property type="nucleotide sequence ID" value="NZ_FTOO01000003.1"/>
</dbReference>
<protein>
    <submittedName>
        <fullName evidence="3">Copper chaperone/Cu+-exporting ATPase</fullName>
    </submittedName>
</protein>
<reference evidence="4" key="1">
    <citation type="submission" date="2017-01" db="EMBL/GenBank/DDBJ databases">
        <authorList>
            <person name="Varghese N."/>
            <person name="Submissions S."/>
        </authorList>
    </citation>
    <scope>NUCLEOTIDE SEQUENCE [LARGE SCALE GENOMIC DNA]</scope>
    <source>
        <strain evidence="4">DSM 16176</strain>
    </source>
</reference>
<dbReference type="EMBL" id="FTOO01000003">
    <property type="protein sequence ID" value="SIS70773.1"/>
    <property type="molecule type" value="Genomic_DNA"/>
</dbReference>
<sequence>MATTTLRVKGMTCDGCVRSVTRALSAVEGVTSVDVSLEKGEAVVTHADSTPVSAIRTAVEEAGYDVE</sequence>
<dbReference type="InterPro" id="IPR017969">
    <property type="entry name" value="Heavy-metal-associated_CS"/>
</dbReference>
<evidence type="ECO:0000313" key="3">
    <source>
        <dbReference type="EMBL" id="SIS70773.1"/>
    </source>
</evidence>
<dbReference type="OrthoDB" id="9813965at2"/>
<accession>A0A1N7LAE5</accession>
<keyword evidence="1" id="KW-0479">Metal-binding</keyword>
<proteinExistence type="predicted"/>